<name>A0A518ENU4_9BACT</name>
<evidence type="ECO:0000313" key="2">
    <source>
        <dbReference type="EMBL" id="QDV05757.1"/>
    </source>
</evidence>
<dbReference type="InterPro" id="IPR055259">
    <property type="entry name" value="YkvP/CgeB_Glyco_trans-like"/>
</dbReference>
<protein>
    <recommendedName>
        <fullName evidence="1">Spore protein YkvP/CgeB glycosyl transferase-like domain-containing protein</fullName>
    </recommendedName>
</protein>
<dbReference type="AlphaFoldDB" id="A0A518ENU4"/>
<dbReference type="OrthoDB" id="2592041at2"/>
<evidence type="ECO:0000313" key="3">
    <source>
        <dbReference type="Proteomes" id="UP000320390"/>
    </source>
</evidence>
<dbReference type="EMBL" id="CP036434">
    <property type="protein sequence ID" value="QDV05757.1"/>
    <property type="molecule type" value="Genomic_DNA"/>
</dbReference>
<dbReference type="Pfam" id="PF13524">
    <property type="entry name" value="Glyco_trans_1_2"/>
    <property type="match status" value="1"/>
</dbReference>
<organism evidence="2 3">
    <name type="scientific">Saltatorellus ferox</name>
    <dbReference type="NCBI Taxonomy" id="2528018"/>
    <lineage>
        <taxon>Bacteria</taxon>
        <taxon>Pseudomonadati</taxon>
        <taxon>Planctomycetota</taxon>
        <taxon>Planctomycetia</taxon>
        <taxon>Planctomycetia incertae sedis</taxon>
        <taxon>Saltatorellus</taxon>
    </lineage>
</organism>
<keyword evidence="3" id="KW-1185">Reference proteome</keyword>
<sequence>MRVLVCGNQAEHEWPESCVRALRRMGHEAELMYYLVPQAGEVETYLSADQQRNVPGLMATAQGRQALMEQLFFHKAAALRPDLILLAGIYHTWSVDALADVREHLDIPIVLWSGDNPYVPYAPDIFSRAPYYDLALFGNFRFAERAADRFARTGYMPFGCDPLRDQPPPADQNLEPYRCGLSYLGTVKNDRCLFLEELSQQPFDLKIWGVGFPDDLGARFPGVHRARQPEHIQGQKKTLVYGGASIVLNLHHTGFANMKLYEAAACGAFQISNKRLEAEATRPHLSVCREVVTYETTPELVELVRHFLAHPEQRHARAQRLREVVLAHHTWDHRMAAILEQAAPSPLITSHS</sequence>
<dbReference type="Proteomes" id="UP000320390">
    <property type="component" value="Chromosome"/>
</dbReference>
<dbReference type="SUPFAM" id="SSF53756">
    <property type="entry name" value="UDP-Glycosyltransferase/glycogen phosphorylase"/>
    <property type="match status" value="1"/>
</dbReference>
<dbReference type="RefSeq" id="WP_145195337.1">
    <property type="nucleotide sequence ID" value="NZ_CP036434.1"/>
</dbReference>
<gene>
    <name evidence="2" type="ORF">Poly30_12590</name>
</gene>
<reference evidence="2 3" key="1">
    <citation type="submission" date="2019-02" db="EMBL/GenBank/DDBJ databases">
        <title>Deep-cultivation of Planctomycetes and their phenomic and genomic characterization uncovers novel biology.</title>
        <authorList>
            <person name="Wiegand S."/>
            <person name="Jogler M."/>
            <person name="Boedeker C."/>
            <person name="Pinto D."/>
            <person name="Vollmers J."/>
            <person name="Rivas-Marin E."/>
            <person name="Kohn T."/>
            <person name="Peeters S.H."/>
            <person name="Heuer A."/>
            <person name="Rast P."/>
            <person name="Oberbeckmann S."/>
            <person name="Bunk B."/>
            <person name="Jeske O."/>
            <person name="Meyerdierks A."/>
            <person name="Storesund J.E."/>
            <person name="Kallscheuer N."/>
            <person name="Luecker S."/>
            <person name="Lage O.M."/>
            <person name="Pohl T."/>
            <person name="Merkel B.J."/>
            <person name="Hornburger P."/>
            <person name="Mueller R.-W."/>
            <person name="Bruemmer F."/>
            <person name="Labrenz M."/>
            <person name="Spormann A.M."/>
            <person name="Op den Camp H."/>
            <person name="Overmann J."/>
            <person name="Amann R."/>
            <person name="Jetten M.S.M."/>
            <person name="Mascher T."/>
            <person name="Medema M.H."/>
            <person name="Devos D.P."/>
            <person name="Kaster A.-K."/>
            <person name="Ovreas L."/>
            <person name="Rohde M."/>
            <person name="Galperin M.Y."/>
            <person name="Jogler C."/>
        </authorList>
    </citation>
    <scope>NUCLEOTIDE SEQUENCE [LARGE SCALE GENOMIC DNA]</scope>
    <source>
        <strain evidence="2 3">Poly30</strain>
    </source>
</reference>
<accession>A0A518ENU4</accession>
<evidence type="ECO:0000259" key="1">
    <source>
        <dbReference type="Pfam" id="PF13524"/>
    </source>
</evidence>
<proteinExistence type="predicted"/>
<feature type="domain" description="Spore protein YkvP/CgeB glycosyl transferase-like" evidence="1">
    <location>
        <begin position="191"/>
        <end position="340"/>
    </location>
</feature>